<name>A0ABP7QII4_9ACTN</name>
<sequence>MNAEVRVVGLAARESGEFVGRVGLDEVDEDMPFTGVDTGWRLPRPSATDVPGQ</sequence>
<accession>A0ABP7QII4</accession>
<feature type="region of interest" description="Disordered" evidence="1">
    <location>
        <begin position="33"/>
        <end position="53"/>
    </location>
</feature>
<dbReference type="EMBL" id="BAAAZX010000003">
    <property type="protein sequence ID" value="GAA3983004.1"/>
    <property type="molecule type" value="Genomic_DNA"/>
</dbReference>
<dbReference type="RefSeq" id="WP_411149075.1">
    <property type="nucleotide sequence ID" value="NZ_BAAAZX010000003.1"/>
</dbReference>
<gene>
    <name evidence="2" type="ORF">GCM10022232_14260</name>
</gene>
<evidence type="ECO:0000313" key="3">
    <source>
        <dbReference type="Proteomes" id="UP001500456"/>
    </source>
</evidence>
<evidence type="ECO:0000313" key="2">
    <source>
        <dbReference type="EMBL" id="GAA3983004.1"/>
    </source>
</evidence>
<evidence type="ECO:0000256" key="1">
    <source>
        <dbReference type="SAM" id="MobiDB-lite"/>
    </source>
</evidence>
<protein>
    <submittedName>
        <fullName evidence="2">Uncharacterized protein</fullName>
    </submittedName>
</protein>
<keyword evidence="3" id="KW-1185">Reference proteome</keyword>
<reference evidence="3" key="1">
    <citation type="journal article" date="2019" name="Int. J. Syst. Evol. Microbiol.">
        <title>The Global Catalogue of Microorganisms (GCM) 10K type strain sequencing project: providing services to taxonomists for standard genome sequencing and annotation.</title>
        <authorList>
            <consortium name="The Broad Institute Genomics Platform"/>
            <consortium name="The Broad Institute Genome Sequencing Center for Infectious Disease"/>
            <person name="Wu L."/>
            <person name="Ma J."/>
        </authorList>
    </citation>
    <scope>NUCLEOTIDE SEQUENCE [LARGE SCALE GENOMIC DNA]</scope>
    <source>
        <strain evidence="3">JCM 16924</strain>
    </source>
</reference>
<proteinExistence type="predicted"/>
<organism evidence="2 3">
    <name type="scientific">Streptomyces plumbiresistens</name>
    <dbReference type="NCBI Taxonomy" id="511811"/>
    <lineage>
        <taxon>Bacteria</taxon>
        <taxon>Bacillati</taxon>
        <taxon>Actinomycetota</taxon>
        <taxon>Actinomycetes</taxon>
        <taxon>Kitasatosporales</taxon>
        <taxon>Streptomycetaceae</taxon>
        <taxon>Streptomyces</taxon>
    </lineage>
</organism>
<dbReference type="Proteomes" id="UP001500456">
    <property type="component" value="Unassembled WGS sequence"/>
</dbReference>
<comment type="caution">
    <text evidence="2">The sequence shown here is derived from an EMBL/GenBank/DDBJ whole genome shotgun (WGS) entry which is preliminary data.</text>
</comment>